<protein>
    <submittedName>
        <fullName evidence="2">Uncharacterized protein</fullName>
    </submittedName>
</protein>
<evidence type="ECO:0000313" key="2">
    <source>
        <dbReference type="EMBL" id="VDC18946.1"/>
    </source>
</evidence>
<accession>A0A3P5W6H7</accession>
<reference evidence="2 3" key="1">
    <citation type="submission" date="2018-11" db="EMBL/GenBank/DDBJ databases">
        <authorList>
            <person name="Criscuolo A."/>
        </authorList>
    </citation>
    <scope>NUCLEOTIDE SEQUENCE [LARGE SCALE GENOMIC DNA]</scope>
    <source>
        <strain evidence="2">ACIP111625</strain>
    </source>
</reference>
<evidence type="ECO:0000313" key="3">
    <source>
        <dbReference type="Proteomes" id="UP000277498"/>
    </source>
</evidence>
<organism evidence="2 3">
    <name type="scientific">Pseudogemmobacter humi</name>
    <dbReference type="NCBI Taxonomy" id="2483812"/>
    <lineage>
        <taxon>Bacteria</taxon>
        <taxon>Pseudomonadati</taxon>
        <taxon>Pseudomonadota</taxon>
        <taxon>Alphaproteobacteria</taxon>
        <taxon>Rhodobacterales</taxon>
        <taxon>Paracoccaceae</taxon>
        <taxon>Pseudogemmobacter</taxon>
    </lineage>
</organism>
<dbReference type="Proteomes" id="UP000277498">
    <property type="component" value="Unassembled WGS sequence"/>
</dbReference>
<dbReference type="EMBL" id="UXAW01000018">
    <property type="protein sequence ID" value="VDC18946.1"/>
    <property type="molecule type" value="Genomic_DNA"/>
</dbReference>
<keyword evidence="3" id="KW-1185">Reference proteome</keyword>
<evidence type="ECO:0000256" key="1">
    <source>
        <dbReference type="SAM" id="MobiDB-lite"/>
    </source>
</evidence>
<dbReference type="AlphaFoldDB" id="A0A3P5W6H7"/>
<sequence length="78" mass="8055">MIAKLSFEPIPRPPETTIFALVSSGRSEAATRSSTKAERSPPASPVTASTGAEPPAPAAAKLAVLTENTFVESPDFTV</sequence>
<gene>
    <name evidence="2" type="ORF">XINFAN_00032</name>
</gene>
<proteinExistence type="predicted"/>
<feature type="compositionally biased region" description="Polar residues" evidence="1">
    <location>
        <begin position="24"/>
        <end position="34"/>
    </location>
</feature>
<feature type="region of interest" description="Disordered" evidence="1">
    <location>
        <begin position="22"/>
        <end position="59"/>
    </location>
</feature>
<name>A0A3P5W6H7_9RHOB</name>